<organism evidence="1 2">
    <name type="scientific">Phyllosticta citriasiana</name>
    <dbReference type="NCBI Taxonomy" id="595635"/>
    <lineage>
        <taxon>Eukaryota</taxon>
        <taxon>Fungi</taxon>
        <taxon>Dikarya</taxon>
        <taxon>Ascomycota</taxon>
        <taxon>Pezizomycotina</taxon>
        <taxon>Dothideomycetes</taxon>
        <taxon>Dothideomycetes incertae sedis</taxon>
        <taxon>Botryosphaeriales</taxon>
        <taxon>Phyllostictaceae</taxon>
        <taxon>Phyllosticta</taxon>
    </lineage>
</organism>
<reference evidence="1 2" key="1">
    <citation type="submission" date="2024-04" db="EMBL/GenBank/DDBJ databases">
        <title>Phyllosticta paracitricarpa is synonymous to the EU quarantine fungus P. citricarpa based on phylogenomic analyses.</title>
        <authorList>
            <consortium name="Lawrence Berkeley National Laboratory"/>
            <person name="Van Ingen-Buijs V.A."/>
            <person name="Van Westerhoven A.C."/>
            <person name="Haridas S."/>
            <person name="Skiadas P."/>
            <person name="Martin F."/>
            <person name="Groenewald J.Z."/>
            <person name="Crous P.W."/>
            <person name="Seidl M.F."/>
        </authorList>
    </citation>
    <scope>NUCLEOTIDE SEQUENCE [LARGE SCALE GENOMIC DNA]</scope>
    <source>
        <strain evidence="1 2">CBS 123371</strain>
    </source>
</reference>
<protein>
    <submittedName>
        <fullName evidence="1">Uncharacterized protein</fullName>
    </submittedName>
</protein>
<comment type="caution">
    <text evidence="1">The sequence shown here is derived from an EMBL/GenBank/DDBJ whole genome shotgun (WGS) entry which is preliminary data.</text>
</comment>
<evidence type="ECO:0000313" key="2">
    <source>
        <dbReference type="Proteomes" id="UP001363622"/>
    </source>
</evidence>
<dbReference type="Proteomes" id="UP001363622">
    <property type="component" value="Unassembled WGS sequence"/>
</dbReference>
<gene>
    <name evidence="1" type="ORF">IWZ03DRAFT_426000</name>
</gene>
<proteinExistence type="predicted"/>
<dbReference type="EMBL" id="JBBPHU010000011">
    <property type="protein sequence ID" value="KAK7512084.1"/>
    <property type="molecule type" value="Genomic_DNA"/>
</dbReference>
<dbReference type="Gene3D" id="3.30.710.10">
    <property type="entry name" value="Potassium Channel Kv1.1, Chain A"/>
    <property type="match status" value="1"/>
</dbReference>
<name>A0ABR1KC91_9PEZI</name>
<sequence>MKQSSFFLNAVNGSFQEASNDVLDLPETDEQTFEIFADWMRFGKLPTFFTGPVPTRTRSEMTNQRQFINLYLFAHLYQIVSLEDRLKDEYRAAFFPKVQDSLDVFYAFPTYEDLNPILSELPK</sequence>
<accession>A0ABR1KC91</accession>
<dbReference type="SUPFAM" id="SSF54695">
    <property type="entry name" value="POZ domain"/>
    <property type="match status" value="1"/>
</dbReference>
<keyword evidence="2" id="KW-1185">Reference proteome</keyword>
<evidence type="ECO:0000313" key="1">
    <source>
        <dbReference type="EMBL" id="KAK7512084.1"/>
    </source>
</evidence>
<dbReference type="InterPro" id="IPR011333">
    <property type="entry name" value="SKP1/BTB/POZ_sf"/>
</dbReference>